<dbReference type="Pfam" id="PF01934">
    <property type="entry name" value="HepT-like"/>
    <property type="match status" value="1"/>
</dbReference>
<dbReference type="InterPro" id="IPR051813">
    <property type="entry name" value="HepT_RNase_toxin"/>
</dbReference>
<dbReference type="EMBL" id="PVWP01000002">
    <property type="protein sequence ID" value="PSB38495.1"/>
    <property type="molecule type" value="Genomic_DNA"/>
</dbReference>
<reference evidence="6 7" key="1">
    <citation type="submission" date="2018-03" db="EMBL/GenBank/DDBJ databases">
        <title>The ancient ancestry and fast evolution of plastids.</title>
        <authorList>
            <person name="Moore K.R."/>
            <person name="Magnabosco C."/>
            <person name="Momper L."/>
            <person name="Gold D.A."/>
            <person name="Bosak T."/>
            <person name="Fournier G.P."/>
        </authorList>
    </citation>
    <scope>NUCLEOTIDE SEQUENCE [LARGE SCALE GENOMIC DNA]</scope>
    <source>
        <strain evidence="6 7">CCALA 015</strain>
    </source>
</reference>
<keyword evidence="4" id="KW-0547">Nucleotide-binding</keyword>
<gene>
    <name evidence="6" type="ORF">C7B81_02635</name>
</gene>
<dbReference type="RefSeq" id="WP_106219777.1">
    <property type="nucleotide sequence ID" value="NZ_PVWP01000002.1"/>
</dbReference>
<comment type="caution">
    <text evidence="6">The sequence shown here is derived from an EMBL/GenBank/DDBJ whole genome shotgun (WGS) entry which is preliminary data.</text>
</comment>
<dbReference type="PANTHER" id="PTHR34139:SF1">
    <property type="entry name" value="RNASE MJ1380-RELATED"/>
    <property type="match status" value="1"/>
</dbReference>
<evidence type="ECO:0000256" key="2">
    <source>
        <dbReference type="ARBA" id="ARBA00022649"/>
    </source>
</evidence>
<keyword evidence="1" id="KW-0597">Phosphoprotein</keyword>
<evidence type="ECO:0000313" key="6">
    <source>
        <dbReference type="EMBL" id="PSB38495.1"/>
    </source>
</evidence>
<protein>
    <recommendedName>
        <fullName evidence="8">DUF86 domain-containing protein</fullName>
    </recommendedName>
</protein>
<keyword evidence="2" id="KW-1277">Toxin-antitoxin system</keyword>
<keyword evidence="3" id="KW-0540">Nuclease</keyword>
<dbReference type="PANTHER" id="PTHR34139">
    <property type="entry name" value="UPF0331 PROTEIN MJ0127"/>
    <property type="match status" value="1"/>
</dbReference>
<evidence type="ECO:0000256" key="3">
    <source>
        <dbReference type="ARBA" id="ARBA00022722"/>
    </source>
</evidence>
<dbReference type="InterPro" id="IPR008201">
    <property type="entry name" value="HepT-like"/>
</dbReference>
<keyword evidence="5" id="KW-0378">Hydrolase</keyword>
<evidence type="ECO:0008006" key="8">
    <source>
        <dbReference type="Google" id="ProtNLM"/>
    </source>
</evidence>
<sequence>MKRDPRAFLSDVIEAGHAIQQAVADINLDGYSNSRLIRSSVEREFTIIGEALNQLSQRDVDLFSQIHEAPQIISFRNKLNHEYAIINDQLVWGVIQINLPALLKQCTQLLSDLEGETS</sequence>
<organism evidence="6 7">
    <name type="scientific">Aphanothece cf. minutissima CCALA 015</name>
    <dbReference type="NCBI Taxonomy" id="2107695"/>
    <lineage>
        <taxon>Bacteria</taxon>
        <taxon>Bacillati</taxon>
        <taxon>Cyanobacteriota</taxon>
        <taxon>Cyanophyceae</taxon>
        <taxon>Oscillatoriophycideae</taxon>
        <taxon>Chroococcales</taxon>
        <taxon>Aphanothecaceae</taxon>
        <taxon>Aphanothece</taxon>
    </lineage>
</organism>
<evidence type="ECO:0000256" key="5">
    <source>
        <dbReference type="ARBA" id="ARBA00022801"/>
    </source>
</evidence>
<name>A0ABX5F9J9_9CHRO</name>
<evidence type="ECO:0000313" key="7">
    <source>
        <dbReference type="Proteomes" id="UP000238218"/>
    </source>
</evidence>
<keyword evidence="7" id="KW-1185">Reference proteome</keyword>
<evidence type="ECO:0000256" key="1">
    <source>
        <dbReference type="ARBA" id="ARBA00022553"/>
    </source>
</evidence>
<proteinExistence type="predicted"/>
<accession>A0ABX5F9J9</accession>
<dbReference type="Proteomes" id="UP000238218">
    <property type="component" value="Unassembled WGS sequence"/>
</dbReference>
<evidence type="ECO:0000256" key="4">
    <source>
        <dbReference type="ARBA" id="ARBA00022741"/>
    </source>
</evidence>